<proteinExistence type="predicted"/>
<comment type="caution">
    <text evidence="1">The sequence shown here is derived from an EMBL/GenBank/DDBJ whole genome shotgun (WGS) entry which is preliminary data.</text>
</comment>
<accession>A0A8H6IN48</accession>
<name>A0A8H6IN48_9PEZI</name>
<evidence type="ECO:0000313" key="2">
    <source>
        <dbReference type="Proteomes" id="UP000652219"/>
    </source>
</evidence>
<dbReference type="Proteomes" id="UP000652219">
    <property type="component" value="Unassembled WGS sequence"/>
</dbReference>
<dbReference type="AlphaFoldDB" id="A0A8H6IN48"/>
<organism evidence="1 2">
    <name type="scientific">Colletotrichum sojae</name>
    <dbReference type="NCBI Taxonomy" id="2175907"/>
    <lineage>
        <taxon>Eukaryota</taxon>
        <taxon>Fungi</taxon>
        <taxon>Dikarya</taxon>
        <taxon>Ascomycota</taxon>
        <taxon>Pezizomycotina</taxon>
        <taxon>Sordariomycetes</taxon>
        <taxon>Hypocreomycetidae</taxon>
        <taxon>Glomerellales</taxon>
        <taxon>Glomerellaceae</taxon>
        <taxon>Colletotrichum</taxon>
        <taxon>Colletotrichum orchidearum species complex</taxon>
    </lineage>
</organism>
<reference evidence="1 2" key="1">
    <citation type="journal article" date="2020" name="Phytopathology">
        <title>Genome Sequence Resources of Colletotrichum truncatum, C. plurivorum, C. musicola, and C. sojae: Four Species Pathogenic to Soybean (Glycine max).</title>
        <authorList>
            <person name="Rogerio F."/>
            <person name="Boufleur T.R."/>
            <person name="Ciampi-Guillardi M."/>
            <person name="Sukno S.A."/>
            <person name="Thon M.R."/>
            <person name="Massola Junior N.S."/>
            <person name="Baroncelli R."/>
        </authorList>
    </citation>
    <scope>NUCLEOTIDE SEQUENCE [LARGE SCALE GENOMIC DNA]</scope>
    <source>
        <strain evidence="1 2">LFN0009</strain>
    </source>
</reference>
<protein>
    <submittedName>
        <fullName evidence="1">Uncharacterized protein</fullName>
    </submittedName>
</protein>
<keyword evidence="2" id="KW-1185">Reference proteome</keyword>
<gene>
    <name evidence="1" type="ORF">CSOJ01_15436</name>
</gene>
<sequence length="129" mass="15272">MRTGFQQTRIFNQVSATEHRHVGHVKWSNVDIHGKRRYIWIRSRDDDDTLYQTYAFYTHDGHGPPVDRRGKYMSTYSGDTASVPPPGVLVFVDNHEQRTQLPKYCWLRCTEYLLLKEDEFDDSGREWCS</sequence>
<dbReference type="EMBL" id="WIGN01000646">
    <property type="protein sequence ID" value="KAF6786387.1"/>
    <property type="molecule type" value="Genomic_DNA"/>
</dbReference>
<evidence type="ECO:0000313" key="1">
    <source>
        <dbReference type="EMBL" id="KAF6786387.1"/>
    </source>
</evidence>